<dbReference type="STRING" id="1123308.GCA_000380085_01949"/>
<evidence type="ECO:0000313" key="2">
    <source>
        <dbReference type="EMBL" id="SNU90071.1"/>
    </source>
</evidence>
<keyword evidence="1" id="KW-1133">Transmembrane helix</keyword>
<keyword evidence="1" id="KW-0472">Membrane</keyword>
<dbReference type="KEGG" id="smen:SAMEA4412692_1726"/>
<organism evidence="2 3">
    <name type="scientific">Streptococcus merionis</name>
    <dbReference type="NCBI Taxonomy" id="400065"/>
    <lineage>
        <taxon>Bacteria</taxon>
        <taxon>Bacillati</taxon>
        <taxon>Bacillota</taxon>
        <taxon>Bacilli</taxon>
        <taxon>Lactobacillales</taxon>
        <taxon>Streptococcaceae</taxon>
        <taxon>Streptococcus</taxon>
    </lineage>
</organism>
<dbReference type="OrthoDB" id="9956173at2"/>
<dbReference type="AlphaFoldDB" id="A0A239SX59"/>
<evidence type="ECO:0000313" key="3">
    <source>
        <dbReference type="Proteomes" id="UP000215185"/>
    </source>
</evidence>
<feature type="transmembrane region" description="Helical" evidence="1">
    <location>
        <begin position="31"/>
        <end position="49"/>
    </location>
</feature>
<dbReference type="EMBL" id="LT906439">
    <property type="protein sequence ID" value="SNU90071.1"/>
    <property type="molecule type" value="Genomic_DNA"/>
</dbReference>
<proteinExistence type="predicted"/>
<keyword evidence="1" id="KW-0812">Transmembrane</keyword>
<accession>A0A239SX59</accession>
<gene>
    <name evidence="2" type="ORF">SAMEA4412692_01726</name>
</gene>
<keyword evidence="3" id="KW-1185">Reference proteome</keyword>
<feature type="transmembrane region" description="Helical" evidence="1">
    <location>
        <begin position="7"/>
        <end position="25"/>
    </location>
</feature>
<evidence type="ECO:0000256" key="1">
    <source>
        <dbReference type="SAM" id="Phobius"/>
    </source>
</evidence>
<dbReference type="Proteomes" id="UP000215185">
    <property type="component" value="Chromosome 1"/>
</dbReference>
<name>A0A239SX59_9STRE</name>
<reference evidence="2 3" key="1">
    <citation type="submission" date="2017-06" db="EMBL/GenBank/DDBJ databases">
        <authorList>
            <consortium name="Pathogen Informatics"/>
        </authorList>
    </citation>
    <scope>NUCLEOTIDE SEQUENCE [LARGE SCALE GENOMIC DNA]</scope>
    <source>
        <strain evidence="2 3">NCTC13788</strain>
    </source>
</reference>
<sequence>MRVFLKTYWAYLLLVIGFCGLAVNYFLSDKIWMGIIWLTVAMTWFNRLCQKYQQDQKNK</sequence>
<dbReference type="RefSeq" id="WP_018374491.1">
    <property type="nucleotide sequence ID" value="NZ_LT906439.1"/>
</dbReference>
<protein>
    <submittedName>
        <fullName evidence="2">Uncharacterized protein</fullName>
    </submittedName>
</protein>